<dbReference type="EMBL" id="CP012672">
    <property type="protein sequence ID" value="AUX29203.1"/>
    <property type="molecule type" value="Genomic_DNA"/>
</dbReference>
<feature type="compositionally biased region" description="Polar residues" evidence="1">
    <location>
        <begin position="24"/>
        <end position="40"/>
    </location>
</feature>
<dbReference type="Proteomes" id="UP000295497">
    <property type="component" value="Chromosome"/>
</dbReference>
<dbReference type="Pfam" id="PF08308">
    <property type="entry name" value="PEGA"/>
    <property type="match status" value="1"/>
</dbReference>
<name>A0A4P2QIL7_SORCE</name>
<evidence type="ECO:0000313" key="3">
    <source>
        <dbReference type="EMBL" id="AUX29203.1"/>
    </source>
</evidence>
<feature type="compositionally biased region" description="Polar residues" evidence="1">
    <location>
        <begin position="1"/>
        <end position="15"/>
    </location>
</feature>
<dbReference type="AlphaFoldDB" id="A0A4P2QIL7"/>
<feature type="region of interest" description="Disordered" evidence="1">
    <location>
        <begin position="1"/>
        <end position="45"/>
    </location>
</feature>
<feature type="domain" description="PEGA" evidence="2">
    <location>
        <begin position="65"/>
        <end position="133"/>
    </location>
</feature>
<evidence type="ECO:0000256" key="1">
    <source>
        <dbReference type="SAM" id="MobiDB-lite"/>
    </source>
</evidence>
<dbReference type="InterPro" id="IPR013229">
    <property type="entry name" value="PEGA"/>
</dbReference>
<accession>A0A4P2QIL7</accession>
<evidence type="ECO:0000259" key="2">
    <source>
        <dbReference type="Pfam" id="PF08308"/>
    </source>
</evidence>
<protein>
    <recommendedName>
        <fullName evidence="2">PEGA domain-containing protein</fullName>
    </recommendedName>
</protein>
<evidence type="ECO:0000313" key="4">
    <source>
        <dbReference type="Proteomes" id="UP000295497"/>
    </source>
</evidence>
<sequence length="164" mass="17832">MHPSLSLQETLAERTTQAEERTSYSRADSTEPAQQSSSVEPTPEETALLEQASVRLNEVLARIVTLNLVTEPEGAQVTVDGCVRGRSPLLYTVFLEPGRHEIRTDLAGYMPTRHVIEMTAGETLGLTVHLRPSRTEVPPHDGCTGKGGVACDEPCRRGVGPLMK</sequence>
<reference evidence="3 4" key="1">
    <citation type="submission" date="2015-09" db="EMBL/GenBank/DDBJ databases">
        <title>Sorangium comparison.</title>
        <authorList>
            <person name="Zaburannyi N."/>
            <person name="Bunk B."/>
            <person name="Overmann J."/>
            <person name="Mueller R."/>
        </authorList>
    </citation>
    <scope>NUCLEOTIDE SEQUENCE [LARGE SCALE GENOMIC DNA]</scope>
    <source>
        <strain evidence="3 4">So ce836</strain>
    </source>
</reference>
<gene>
    <name evidence="3" type="ORF">SOCE836_012910</name>
</gene>
<proteinExistence type="predicted"/>
<organism evidence="3 4">
    <name type="scientific">Sorangium cellulosum</name>
    <name type="common">Polyangium cellulosum</name>
    <dbReference type="NCBI Taxonomy" id="56"/>
    <lineage>
        <taxon>Bacteria</taxon>
        <taxon>Pseudomonadati</taxon>
        <taxon>Myxococcota</taxon>
        <taxon>Polyangia</taxon>
        <taxon>Polyangiales</taxon>
        <taxon>Polyangiaceae</taxon>
        <taxon>Sorangium</taxon>
    </lineage>
</organism>